<keyword evidence="5 8" id="KW-0413">Isomerase</keyword>
<dbReference type="PROSITE" id="PS50072">
    <property type="entry name" value="CSA_PPIASE_2"/>
    <property type="match status" value="1"/>
</dbReference>
<dbReference type="InterPro" id="IPR035979">
    <property type="entry name" value="RBD_domain_sf"/>
</dbReference>
<dbReference type="SUPFAM" id="SSF50891">
    <property type="entry name" value="Cyclophilin-like"/>
    <property type="match status" value="1"/>
</dbReference>
<dbReference type="GO" id="GO:0003755">
    <property type="term" value="F:peptidyl-prolyl cis-trans isomerase activity"/>
    <property type="evidence" value="ECO:0007669"/>
    <property type="project" value="UniProtKB-UniRule"/>
</dbReference>
<dbReference type="GO" id="GO:0003723">
    <property type="term" value="F:RNA binding"/>
    <property type="evidence" value="ECO:0007669"/>
    <property type="project" value="UniProtKB-UniRule"/>
</dbReference>
<protein>
    <recommendedName>
        <fullName evidence="8">Peptidyl-prolyl cis-trans isomerase</fullName>
        <shortName evidence="8">PPIase</shortName>
        <ecNumber evidence="8">5.2.1.8</ecNumber>
    </recommendedName>
</protein>
<evidence type="ECO:0000256" key="3">
    <source>
        <dbReference type="ARBA" id="ARBA00022884"/>
    </source>
</evidence>
<dbReference type="PANTHER" id="PTHR45843:SF1">
    <property type="entry name" value="PEPTIDYL-PROLYL CIS-TRANS ISOMERASE-LIKE 4"/>
    <property type="match status" value="1"/>
</dbReference>
<accession>A0ABD3M3M0</accession>
<comment type="subcellular location">
    <subcellularLocation>
        <location evidence="2 8">Nucleus</location>
    </subcellularLocation>
</comment>
<comment type="similarity">
    <text evidence="8">Belongs to the cyclophilin-type PPIase family. PPIL4 subfamily.</text>
</comment>
<feature type="compositionally biased region" description="Basic residues" evidence="9">
    <location>
        <begin position="601"/>
        <end position="637"/>
    </location>
</feature>
<dbReference type="InterPro" id="IPR012677">
    <property type="entry name" value="Nucleotide-bd_a/b_plait_sf"/>
</dbReference>
<evidence type="ECO:0000256" key="6">
    <source>
        <dbReference type="ARBA" id="ARBA00023242"/>
    </source>
</evidence>
<dbReference type="EMBL" id="JALLBG020000268">
    <property type="protein sequence ID" value="KAL3757334.1"/>
    <property type="molecule type" value="Genomic_DNA"/>
</dbReference>
<dbReference type="GO" id="GO:0005634">
    <property type="term" value="C:nucleus"/>
    <property type="evidence" value="ECO:0007669"/>
    <property type="project" value="UniProtKB-SubCell"/>
</dbReference>
<evidence type="ECO:0000256" key="1">
    <source>
        <dbReference type="ARBA" id="ARBA00000971"/>
    </source>
</evidence>
<evidence type="ECO:0000256" key="2">
    <source>
        <dbReference type="ARBA" id="ARBA00004123"/>
    </source>
</evidence>
<evidence type="ECO:0000259" key="11">
    <source>
        <dbReference type="PROSITE" id="PS50102"/>
    </source>
</evidence>
<dbReference type="Pfam" id="PF00160">
    <property type="entry name" value="Pro_isomerase"/>
    <property type="match status" value="1"/>
</dbReference>
<feature type="region of interest" description="Disordered" evidence="9">
    <location>
        <begin position="287"/>
        <end position="306"/>
    </location>
</feature>
<name>A0ABD3M3M0_9STRA</name>
<dbReference type="InterPro" id="IPR035542">
    <property type="entry name" value="CRIP"/>
</dbReference>
<evidence type="ECO:0000313" key="12">
    <source>
        <dbReference type="EMBL" id="KAL3757334.1"/>
    </source>
</evidence>
<organism evidence="12 13">
    <name type="scientific">Discostella pseudostelligera</name>
    <dbReference type="NCBI Taxonomy" id="259834"/>
    <lineage>
        <taxon>Eukaryota</taxon>
        <taxon>Sar</taxon>
        <taxon>Stramenopiles</taxon>
        <taxon>Ochrophyta</taxon>
        <taxon>Bacillariophyta</taxon>
        <taxon>Coscinodiscophyceae</taxon>
        <taxon>Thalassiosirophycidae</taxon>
        <taxon>Stephanodiscales</taxon>
        <taxon>Stephanodiscaceae</taxon>
        <taxon>Discostella</taxon>
    </lineage>
</organism>
<feature type="compositionally biased region" description="Basic residues" evidence="9">
    <location>
        <begin position="650"/>
        <end position="660"/>
    </location>
</feature>
<feature type="compositionally biased region" description="Basic and acidic residues" evidence="9">
    <location>
        <begin position="556"/>
        <end position="589"/>
    </location>
</feature>
<evidence type="ECO:0000256" key="4">
    <source>
        <dbReference type="ARBA" id="ARBA00023110"/>
    </source>
</evidence>
<feature type="compositionally biased region" description="Basic and acidic residues" evidence="9">
    <location>
        <begin position="531"/>
        <end position="540"/>
    </location>
</feature>
<feature type="region of interest" description="Disordered" evidence="9">
    <location>
        <begin position="80"/>
        <end position="100"/>
    </location>
</feature>
<sequence>MSLLLETTFGDLVLDLDVDGSPALCKNILKLAKARYYTNTLIYNIVPGKYCQMGDPSGDGTGGCSIYGLIDAYQSSLVANGNNKQKPKPIPPDVTKSQRRFLQSHGRNLSPDELNQKGLIIAMELANVPHTIGSQFLLTLSDTNGLRDLISTANKVDDGGNDGMDKQNNTAIRYLSLGTVVEDSQNILSKLNRAYCDDNGRPYADIRIQRALVIHDPFDDPAGMEDLLRWRGVEYNSGEVGEGDIRGDVDLNEGCPLAPQSPSYDRPIEEIVPTRIQADDTTLFATAGWDDDNASNEYEDEEDEDEAARQHRLELQEKQEEEWRKRQETSKAVLLEMLGDRPTADIQAPENVLFVCKLNPFTNDEDLELIFSRFDSRAKAEIIRDPDTGASLQYAFVEFTTNEACNEAYLKMNNALVDDRRIRVDFSQSVAKVWDRYHRKYRMGDRSGVDRGFVDGAQNNSGRGRGYGREHGRGRGPSYWNSTRSNVPGRNSRDQFGYGNKGQQQPQQQQLADDNRTVNDSEFGSFGRVVRSRDANEKYHSQQSENGNGSRSGSHRPRDDNQSHNLSRDRAHDARRDTGSGSRNNDRRSRSPCSDSSDSGRRRKKHHKHRRKDSSRRKRSRSRERERKAKKRRHRHRDYSSSEDDETHDNKHRQSHHRSR</sequence>
<keyword evidence="13" id="KW-1185">Reference proteome</keyword>
<feature type="compositionally biased region" description="Polar residues" evidence="9">
    <location>
        <begin position="541"/>
        <end position="552"/>
    </location>
</feature>
<keyword evidence="6 8" id="KW-0539">Nucleus</keyword>
<feature type="domain" description="RRM" evidence="11">
    <location>
        <begin position="351"/>
        <end position="429"/>
    </location>
</feature>
<comment type="function">
    <text evidence="8">PPIases accelerate the folding of proteins. It catalyzes the cis-trans isomerization of proline imidic peptide bonds in oligopeptides.</text>
</comment>
<evidence type="ECO:0000256" key="8">
    <source>
        <dbReference type="RuleBase" id="RU365081"/>
    </source>
</evidence>
<evidence type="ECO:0000259" key="10">
    <source>
        <dbReference type="PROSITE" id="PS50072"/>
    </source>
</evidence>
<dbReference type="Proteomes" id="UP001530293">
    <property type="component" value="Unassembled WGS sequence"/>
</dbReference>
<dbReference type="SUPFAM" id="SSF54928">
    <property type="entry name" value="RNA-binding domain, RBD"/>
    <property type="match status" value="1"/>
</dbReference>
<evidence type="ECO:0000313" key="13">
    <source>
        <dbReference type="Proteomes" id="UP001530293"/>
    </source>
</evidence>
<dbReference type="CDD" id="cd12235">
    <property type="entry name" value="RRM_PPIL4"/>
    <property type="match status" value="1"/>
</dbReference>
<comment type="caution">
    <text evidence="12">The sequence shown here is derived from an EMBL/GenBank/DDBJ whole genome shotgun (WGS) entry which is preliminary data.</text>
</comment>
<comment type="catalytic activity">
    <reaction evidence="1 8">
        <text>[protein]-peptidylproline (omega=180) = [protein]-peptidylproline (omega=0)</text>
        <dbReference type="Rhea" id="RHEA:16237"/>
        <dbReference type="Rhea" id="RHEA-COMP:10747"/>
        <dbReference type="Rhea" id="RHEA-COMP:10748"/>
        <dbReference type="ChEBI" id="CHEBI:83833"/>
        <dbReference type="ChEBI" id="CHEBI:83834"/>
        <dbReference type="EC" id="5.2.1.8"/>
    </reaction>
</comment>
<feature type="compositionally biased region" description="Polar residues" evidence="9">
    <location>
        <begin position="479"/>
        <end position="489"/>
    </location>
</feature>
<dbReference type="InterPro" id="IPR002130">
    <property type="entry name" value="Cyclophilin-type_PPIase_dom"/>
</dbReference>
<evidence type="ECO:0000256" key="5">
    <source>
        <dbReference type="ARBA" id="ARBA00023235"/>
    </source>
</evidence>
<dbReference type="PROSITE" id="PS50102">
    <property type="entry name" value="RRM"/>
    <property type="match status" value="1"/>
</dbReference>
<evidence type="ECO:0000256" key="9">
    <source>
        <dbReference type="SAM" id="MobiDB-lite"/>
    </source>
</evidence>
<dbReference type="Pfam" id="PF00076">
    <property type="entry name" value="RRM_1"/>
    <property type="match status" value="1"/>
</dbReference>
<feature type="compositionally biased region" description="Acidic residues" evidence="9">
    <location>
        <begin position="289"/>
        <end position="306"/>
    </location>
</feature>
<reference evidence="12 13" key="1">
    <citation type="submission" date="2024-10" db="EMBL/GenBank/DDBJ databases">
        <title>Updated reference genomes for cyclostephanoid diatoms.</title>
        <authorList>
            <person name="Roberts W.R."/>
            <person name="Alverson A.J."/>
        </authorList>
    </citation>
    <scope>NUCLEOTIDE SEQUENCE [LARGE SCALE GENOMIC DNA]</scope>
    <source>
        <strain evidence="12 13">AJA232-27</strain>
    </source>
</reference>
<proteinExistence type="inferred from homology"/>
<dbReference type="SMART" id="SM00360">
    <property type="entry name" value="RRM"/>
    <property type="match status" value="1"/>
</dbReference>
<dbReference type="Gene3D" id="3.30.70.330">
    <property type="match status" value="1"/>
</dbReference>
<dbReference type="InterPro" id="IPR029000">
    <property type="entry name" value="Cyclophilin-like_dom_sf"/>
</dbReference>
<gene>
    <name evidence="12" type="ORF">ACHAWU_008495</name>
</gene>
<dbReference type="AlphaFoldDB" id="A0ABD3M3M0"/>
<feature type="domain" description="PPIase cyclophilin-type" evidence="10">
    <location>
        <begin position="6"/>
        <end position="213"/>
    </location>
</feature>
<dbReference type="InterPro" id="IPR000504">
    <property type="entry name" value="RRM_dom"/>
</dbReference>
<evidence type="ECO:0000256" key="7">
    <source>
        <dbReference type="PROSITE-ProRule" id="PRU00176"/>
    </source>
</evidence>
<keyword evidence="4 8" id="KW-0697">Rotamase</keyword>
<feature type="region of interest" description="Disordered" evidence="9">
    <location>
        <begin position="448"/>
        <end position="660"/>
    </location>
</feature>
<dbReference type="Gene3D" id="2.40.100.10">
    <property type="entry name" value="Cyclophilin-like"/>
    <property type="match status" value="1"/>
</dbReference>
<keyword evidence="3 7" id="KW-0694">RNA-binding</keyword>
<dbReference type="PANTHER" id="PTHR45843">
    <property type="entry name" value="PEPTIDYL-PROLYL CIS-TRANS ISOMERASE-LIKE 4"/>
    <property type="match status" value="1"/>
</dbReference>
<dbReference type="EC" id="5.2.1.8" evidence="8"/>